<evidence type="ECO:0000313" key="1">
    <source>
        <dbReference type="EMBL" id="KNY28078.1"/>
    </source>
</evidence>
<name>A0A0L6JQL7_9FIRM</name>
<sequence>MKIDLFLNFILSYEKSRYKKIKLHVKTAVGKNNIRDPHDVFTKKTLRGSL</sequence>
<proteinExistence type="predicted"/>
<organism evidence="1 2">
    <name type="scientific">Pseudobacteroides cellulosolvens ATCC 35603 = DSM 2933</name>
    <dbReference type="NCBI Taxonomy" id="398512"/>
    <lineage>
        <taxon>Bacteria</taxon>
        <taxon>Bacillati</taxon>
        <taxon>Bacillota</taxon>
        <taxon>Clostridia</taxon>
        <taxon>Eubacteriales</taxon>
        <taxon>Oscillospiraceae</taxon>
        <taxon>Pseudobacteroides</taxon>
    </lineage>
</organism>
<reference evidence="2" key="1">
    <citation type="submission" date="2015-07" db="EMBL/GenBank/DDBJ databases">
        <title>Near-Complete Genome Sequence of the Cellulolytic Bacterium Bacteroides (Pseudobacteroides) cellulosolvens ATCC 35603.</title>
        <authorList>
            <person name="Dassa B."/>
            <person name="Utturkar S.M."/>
            <person name="Klingeman D.M."/>
            <person name="Hurt R.A."/>
            <person name="Keller M."/>
            <person name="Xu J."/>
            <person name="Reddy Y.H.K."/>
            <person name="Borovok I."/>
            <person name="Grinberg I.R."/>
            <person name="Lamed R."/>
            <person name="Zhivin O."/>
            <person name="Bayer E.A."/>
            <person name="Brown S.D."/>
        </authorList>
    </citation>
    <scope>NUCLEOTIDE SEQUENCE [LARGE SCALE GENOMIC DNA]</scope>
    <source>
        <strain evidence="2">DSM 2933</strain>
    </source>
</reference>
<dbReference type="EMBL" id="LGTC01000001">
    <property type="protein sequence ID" value="KNY28078.1"/>
    <property type="molecule type" value="Genomic_DNA"/>
</dbReference>
<protein>
    <submittedName>
        <fullName evidence="1">Uncharacterized protein</fullName>
    </submittedName>
</protein>
<accession>A0A0L6JQL7</accession>
<gene>
    <name evidence="1" type="ORF">Bccel_3349</name>
</gene>
<evidence type="ECO:0000313" key="2">
    <source>
        <dbReference type="Proteomes" id="UP000036923"/>
    </source>
</evidence>
<keyword evidence="2" id="KW-1185">Reference proteome</keyword>
<dbReference type="AlphaFoldDB" id="A0A0L6JQL7"/>
<dbReference type="Proteomes" id="UP000036923">
    <property type="component" value="Unassembled WGS sequence"/>
</dbReference>
<dbReference type="STRING" id="398512.Bccel_3349"/>
<comment type="caution">
    <text evidence="1">The sequence shown here is derived from an EMBL/GenBank/DDBJ whole genome shotgun (WGS) entry which is preliminary data.</text>
</comment>